<sequence length="135" mass="15501">MAEENSPERKAELDEANQLKDEVMQGLQVGEPAERLLLKAIHALALMDNDTVSFEEAKRTLIAIYGDTLEQTIPLEIELEEFSKRLEKINAFYTKAKAEESEEPDTLDRALNSIRAHERRIAYLKDRLSKTKKKN</sequence>
<evidence type="ECO:0000313" key="3">
    <source>
        <dbReference type="Proteomes" id="UP000516046"/>
    </source>
</evidence>
<keyword evidence="3" id="KW-1185">Reference proteome</keyword>
<dbReference type="Proteomes" id="UP000516046">
    <property type="component" value="Chromosome"/>
</dbReference>
<proteinExistence type="predicted"/>
<reference evidence="2 3" key="1">
    <citation type="submission" date="2020-08" db="EMBL/GenBank/DDBJ databases">
        <authorList>
            <person name="Ren C."/>
            <person name="Gu Y."/>
            <person name="Xu Y."/>
        </authorList>
    </citation>
    <scope>NUCLEOTIDE SEQUENCE [LARGE SCALE GENOMIC DNA]</scope>
    <source>
        <strain evidence="2 3">LBM18003</strain>
    </source>
</reference>
<accession>A0A7G9WKS8</accession>
<feature type="coiled-coil region" evidence="1">
    <location>
        <begin position="107"/>
        <end position="134"/>
    </location>
</feature>
<keyword evidence="1" id="KW-0175">Coiled coil</keyword>
<gene>
    <name evidence="2" type="ORF">H6X83_06750</name>
</gene>
<name>A0A7G9WKS8_9FIRM</name>
<organism evidence="2 3">
    <name type="scientific">Caproicibacterium amylolyticum</name>
    <dbReference type="NCBI Taxonomy" id="2766537"/>
    <lineage>
        <taxon>Bacteria</taxon>
        <taxon>Bacillati</taxon>
        <taxon>Bacillota</taxon>
        <taxon>Clostridia</taxon>
        <taxon>Eubacteriales</taxon>
        <taxon>Oscillospiraceae</taxon>
        <taxon>Caproicibacterium</taxon>
    </lineage>
</organism>
<protein>
    <submittedName>
        <fullName evidence="2">Uncharacterized protein</fullName>
    </submittedName>
</protein>
<evidence type="ECO:0000256" key="1">
    <source>
        <dbReference type="SAM" id="Coils"/>
    </source>
</evidence>
<dbReference type="KEGG" id="caml:H6X83_06750"/>
<dbReference type="AlphaFoldDB" id="A0A7G9WKS8"/>
<dbReference type="EMBL" id="CP060696">
    <property type="protein sequence ID" value="QNO19290.1"/>
    <property type="molecule type" value="Genomic_DNA"/>
</dbReference>
<dbReference type="RefSeq" id="WP_212508356.1">
    <property type="nucleotide sequence ID" value="NZ_CP060696.1"/>
</dbReference>
<evidence type="ECO:0000313" key="2">
    <source>
        <dbReference type="EMBL" id="QNO19290.1"/>
    </source>
</evidence>